<proteinExistence type="predicted"/>
<evidence type="ECO:0000259" key="2">
    <source>
        <dbReference type="PROSITE" id="PS50026"/>
    </source>
</evidence>
<dbReference type="PROSITE" id="PS01186">
    <property type="entry name" value="EGF_2"/>
    <property type="match status" value="1"/>
</dbReference>
<dbReference type="PROSITE" id="PS50026">
    <property type="entry name" value="EGF_3"/>
    <property type="match status" value="1"/>
</dbReference>
<feature type="disulfide bond" evidence="1">
    <location>
        <begin position="36"/>
        <end position="46"/>
    </location>
</feature>
<reference evidence="3" key="1">
    <citation type="journal article" date="2021" name="Evol. Appl.">
        <title>The genome of the Pyrenean desman and the effects of bottlenecks and inbreeding on the genomic landscape of an endangered species.</title>
        <authorList>
            <person name="Escoda L."/>
            <person name="Castresana J."/>
        </authorList>
    </citation>
    <scope>NUCLEOTIDE SEQUENCE</scope>
    <source>
        <strain evidence="3">IBE-C5619</strain>
    </source>
</reference>
<dbReference type="OrthoDB" id="10045365at2759"/>
<keyword evidence="1" id="KW-0245">EGF-like domain</keyword>
<protein>
    <submittedName>
        <fullName evidence="3">Fibrillin-3</fullName>
    </submittedName>
</protein>
<evidence type="ECO:0000256" key="1">
    <source>
        <dbReference type="PROSITE-ProRule" id="PRU00076"/>
    </source>
</evidence>
<feature type="domain" description="EGF-like" evidence="2">
    <location>
        <begin position="32"/>
        <end position="64"/>
    </location>
</feature>
<dbReference type="InterPro" id="IPR000742">
    <property type="entry name" value="EGF"/>
</dbReference>
<comment type="caution">
    <text evidence="3">The sequence shown here is derived from an EMBL/GenBank/DDBJ whole genome shotgun (WGS) entry which is preliminary data.</text>
</comment>
<keyword evidence="1" id="KW-1015">Disulfide bond</keyword>
<evidence type="ECO:0000313" key="4">
    <source>
        <dbReference type="Proteomes" id="UP000700334"/>
    </source>
</evidence>
<organism evidence="3 4">
    <name type="scientific">Galemys pyrenaicus</name>
    <name type="common">Iberian desman</name>
    <name type="synonym">Pyrenean desman</name>
    <dbReference type="NCBI Taxonomy" id="202257"/>
    <lineage>
        <taxon>Eukaryota</taxon>
        <taxon>Metazoa</taxon>
        <taxon>Chordata</taxon>
        <taxon>Craniata</taxon>
        <taxon>Vertebrata</taxon>
        <taxon>Euteleostomi</taxon>
        <taxon>Mammalia</taxon>
        <taxon>Eutheria</taxon>
        <taxon>Laurasiatheria</taxon>
        <taxon>Eulipotyphla</taxon>
        <taxon>Talpidae</taxon>
        <taxon>Galemys</taxon>
    </lineage>
</organism>
<evidence type="ECO:0000313" key="3">
    <source>
        <dbReference type="EMBL" id="KAG8519247.1"/>
    </source>
</evidence>
<dbReference type="Gene3D" id="2.10.25.10">
    <property type="entry name" value="Laminin"/>
    <property type="match status" value="1"/>
</dbReference>
<keyword evidence="4" id="KW-1185">Reference proteome</keyword>
<feature type="disulfide bond" evidence="1">
    <location>
        <begin position="54"/>
        <end position="63"/>
    </location>
</feature>
<gene>
    <name evidence="3" type="ORF">J0S82_006073</name>
</gene>
<dbReference type="AlphaFoldDB" id="A0A8J6DRI4"/>
<dbReference type="PROSITE" id="PS00022">
    <property type="entry name" value="EGF_1"/>
    <property type="match status" value="1"/>
</dbReference>
<dbReference type="Proteomes" id="UP000700334">
    <property type="component" value="Unassembled WGS sequence"/>
</dbReference>
<comment type="caution">
    <text evidence="1">Lacks conserved residue(s) required for the propagation of feature annotation.</text>
</comment>
<accession>A0A8J6DRI4</accession>
<sequence length="110" mass="11090">MGVPGQRLAPACGAQHLCPQARGAGDTSAMCGQPVCDQGCPNGGRCAGPDLCACVYGFLGPQCGGEAQGAGFGFSSWAELSLVQCQLLDWNHLDDGARKSHLGPAQQSGG</sequence>
<name>A0A8J6DRI4_GALPY</name>
<dbReference type="EMBL" id="JAGFMF010011614">
    <property type="protein sequence ID" value="KAG8519247.1"/>
    <property type="molecule type" value="Genomic_DNA"/>
</dbReference>